<evidence type="ECO:0000256" key="11">
    <source>
        <dbReference type="ARBA" id="ARBA00022989"/>
    </source>
</evidence>
<evidence type="ECO:0000313" key="18">
    <source>
        <dbReference type="EMBL" id="TNN82153.1"/>
    </source>
</evidence>
<dbReference type="PANTHER" id="PTHR24093:SF377">
    <property type="entry name" value="PLASMA MEMBRANE CALCIUM-TRANSPORTING ATPASE 2"/>
    <property type="match status" value="1"/>
</dbReference>
<dbReference type="Proteomes" id="UP000314294">
    <property type="component" value="Unassembled WGS sequence"/>
</dbReference>
<keyword evidence="13 14" id="KW-0472">Membrane</keyword>
<keyword evidence="3" id="KW-1003">Cell membrane</keyword>
<evidence type="ECO:0000256" key="1">
    <source>
        <dbReference type="ARBA" id="ARBA00004651"/>
    </source>
</evidence>
<comment type="caution">
    <text evidence="18">The sequence shown here is derived from an EMBL/GenBank/DDBJ whole genome shotgun (WGS) entry which is preliminary data.</text>
</comment>
<dbReference type="PRINTS" id="PR00119">
    <property type="entry name" value="CATATPASE"/>
</dbReference>
<evidence type="ECO:0000256" key="9">
    <source>
        <dbReference type="ARBA" id="ARBA00022842"/>
    </source>
</evidence>
<feature type="domain" description="Plasma membrane calcium transporting P-type ATPase C-terminal" evidence="17">
    <location>
        <begin position="694"/>
        <end position="725"/>
    </location>
</feature>
<dbReference type="NCBIfam" id="TIGR01494">
    <property type="entry name" value="ATPase_P-type"/>
    <property type="match status" value="1"/>
</dbReference>
<dbReference type="InterPro" id="IPR023299">
    <property type="entry name" value="ATPase_P-typ_cyto_dom_N"/>
</dbReference>
<feature type="transmembrane region" description="Helical" evidence="14">
    <location>
        <begin position="338"/>
        <end position="358"/>
    </location>
</feature>
<keyword evidence="9" id="KW-0460">Magnesium</keyword>
<organism evidence="18 19">
    <name type="scientific">Liparis tanakae</name>
    <name type="common">Tanaka's snailfish</name>
    <dbReference type="NCBI Taxonomy" id="230148"/>
    <lineage>
        <taxon>Eukaryota</taxon>
        <taxon>Metazoa</taxon>
        <taxon>Chordata</taxon>
        <taxon>Craniata</taxon>
        <taxon>Vertebrata</taxon>
        <taxon>Euteleostomi</taxon>
        <taxon>Actinopterygii</taxon>
        <taxon>Neopterygii</taxon>
        <taxon>Teleostei</taxon>
        <taxon>Neoteleostei</taxon>
        <taxon>Acanthomorphata</taxon>
        <taxon>Eupercaria</taxon>
        <taxon>Perciformes</taxon>
        <taxon>Cottioidei</taxon>
        <taxon>Cottales</taxon>
        <taxon>Liparidae</taxon>
        <taxon>Liparis</taxon>
    </lineage>
</organism>
<dbReference type="PANTHER" id="PTHR24093">
    <property type="entry name" value="CATION TRANSPORTING ATPASE"/>
    <property type="match status" value="1"/>
</dbReference>
<dbReference type="GO" id="GO:0030165">
    <property type="term" value="F:PDZ domain binding"/>
    <property type="evidence" value="ECO:0007669"/>
    <property type="project" value="TreeGrafter"/>
</dbReference>
<dbReference type="FunFam" id="3.40.50.1000:FF:000007">
    <property type="entry name" value="Calcium-transporting ATPase"/>
    <property type="match status" value="1"/>
</dbReference>
<comment type="similarity">
    <text evidence="14">Belongs to the cation transport ATPase (P-type) (TC 3.A.3) family. Type IIB subfamily.</text>
</comment>
<evidence type="ECO:0000256" key="8">
    <source>
        <dbReference type="ARBA" id="ARBA00022840"/>
    </source>
</evidence>
<dbReference type="AlphaFoldDB" id="A0A4Z2IY28"/>
<dbReference type="InterPro" id="IPR036412">
    <property type="entry name" value="HAD-like_sf"/>
</dbReference>
<dbReference type="Pfam" id="PF13246">
    <property type="entry name" value="Cation_ATPase"/>
    <property type="match status" value="1"/>
</dbReference>
<feature type="compositionally biased region" description="Low complexity" evidence="15">
    <location>
        <begin position="647"/>
        <end position="658"/>
    </location>
</feature>
<keyword evidence="6" id="KW-0479">Metal-binding</keyword>
<feature type="region of interest" description="Disordered" evidence="15">
    <location>
        <begin position="1"/>
        <end position="24"/>
    </location>
</feature>
<evidence type="ECO:0000256" key="7">
    <source>
        <dbReference type="ARBA" id="ARBA00022741"/>
    </source>
</evidence>
<dbReference type="Pfam" id="PF00689">
    <property type="entry name" value="Cation_ATPase_C"/>
    <property type="match status" value="1"/>
</dbReference>
<keyword evidence="14" id="KW-0106">Calcium</keyword>
<dbReference type="FunFam" id="3.40.1110.10:FF:000002">
    <property type="entry name" value="Calcium-transporting ATPase"/>
    <property type="match status" value="1"/>
</dbReference>
<dbReference type="InterPro" id="IPR023214">
    <property type="entry name" value="HAD_sf"/>
</dbReference>
<keyword evidence="4" id="KW-0597">Phosphoprotein</keyword>
<comment type="caution">
    <text evidence="14">Lacks conserved residue(s) required for the propagation of feature annotation.</text>
</comment>
<evidence type="ECO:0000256" key="15">
    <source>
        <dbReference type="SAM" id="MobiDB-lite"/>
    </source>
</evidence>
<dbReference type="SUPFAM" id="SSF81665">
    <property type="entry name" value="Calcium ATPase, transmembrane domain M"/>
    <property type="match status" value="1"/>
</dbReference>
<dbReference type="GO" id="GO:0005388">
    <property type="term" value="F:P-type calcium transporter activity"/>
    <property type="evidence" value="ECO:0007669"/>
    <property type="project" value="UniProtKB-EC"/>
</dbReference>
<evidence type="ECO:0000256" key="4">
    <source>
        <dbReference type="ARBA" id="ARBA00022553"/>
    </source>
</evidence>
<dbReference type="SUPFAM" id="SSF56784">
    <property type="entry name" value="HAD-like"/>
    <property type="match status" value="1"/>
</dbReference>
<dbReference type="Pfam" id="PF12424">
    <property type="entry name" value="ATP_Ca_trans_C"/>
    <property type="match status" value="2"/>
</dbReference>
<feature type="transmembrane region" description="Helical" evidence="14">
    <location>
        <begin position="414"/>
        <end position="432"/>
    </location>
</feature>
<feature type="compositionally biased region" description="Polar residues" evidence="15">
    <location>
        <begin position="630"/>
        <end position="646"/>
    </location>
</feature>
<dbReference type="InterPro" id="IPR006408">
    <property type="entry name" value="P-type_ATPase_IIB"/>
</dbReference>
<evidence type="ECO:0000256" key="6">
    <source>
        <dbReference type="ARBA" id="ARBA00022723"/>
    </source>
</evidence>
<comment type="catalytic activity">
    <reaction evidence="14">
        <text>Ca(2+)(in) + ATP + H2O = Ca(2+)(out) + ADP + phosphate + H(+)</text>
        <dbReference type="Rhea" id="RHEA:18105"/>
        <dbReference type="ChEBI" id="CHEBI:15377"/>
        <dbReference type="ChEBI" id="CHEBI:15378"/>
        <dbReference type="ChEBI" id="CHEBI:29108"/>
        <dbReference type="ChEBI" id="CHEBI:30616"/>
        <dbReference type="ChEBI" id="CHEBI:43474"/>
        <dbReference type="ChEBI" id="CHEBI:456216"/>
        <dbReference type="EC" id="7.2.2.10"/>
    </reaction>
</comment>
<evidence type="ECO:0000256" key="2">
    <source>
        <dbReference type="ARBA" id="ARBA00022448"/>
    </source>
</evidence>
<evidence type="ECO:0000259" key="16">
    <source>
        <dbReference type="Pfam" id="PF00689"/>
    </source>
</evidence>
<comment type="subcellular location">
    <subcellularLocation>
        <location evidence="1">Cell membrane</location>
        <topology evidence="1">Multi-pass membrane protein</topology>
    </subcellularLocation>
    <subcellularLocation>
        <location evidence="14">Membrane</location>
        <topology evidence="14">Multi-pass membrane protein</topology>
    </subcellularLocation>
</comment>
<evidence type="ECO:0000256" key="3">
    <source>
        <dbReference type="ARBA" id="ARBA00022475"/>
    </source>
</evidence>
<evidence type="ECO:0000256" key="14">
    <source>
        <dbReference type="RuleBase" id="RU361146"/>
    </source>
</evidence>
<dbReference type="GO" id="GO:0005524">
    <property type="term" value="F:ATP binding"/>
    <property type="evidence" value="ECO:0007669"/>
    <property type="project" value="UniProtKB-KW"/>
</dbReference>
<keyword evidence="2 14" id="KW-0813">Transport</keyword>
<dbReference type="EC" id="7.2.2.10" evidence="14"/>
<dbReference type="InterPro" id="IPR006068">
    <property type="entry name" value="ATPase_P-typ_cation-transptr_C"/>
</dbReference>
<reference evidence="18 19" key="1">
    <citation type="submission" date="2019-03" db="EMBL/GenBank/DDBJ databases">
        <title>First draft genome of Liparis tanakae, snailfish: a comprehensive survey of snailfish specific genes.</title>
        <authorList>
            <person name="Kim W."/>
            <person name="Song I."/>
            <person name="Jeong J.-H."/>
            <person name="Kim D."/>
            <person name="Kim S."/>
            <person name="Ryu S."/>
            <person name="Song J.Y."/>
            <person name="Lee S.K."/>
        </authorList>
    </citation>
    <scope>NUCLEOTIDE SEQUENCE [LARGE SCALE GENOMIC DNA]</scope>
    <source>
        <tissue evidence="18">Muscle</tissue>
    </source>
</reference>
<evidence type="ECO:0000313" key="19">
    <source>
        <dbReference type="Proteomes" id="UP000314294"/>
    </source>
</evidence>
<feature type="region of interest" description="Disordered" evidence="15">
    <location>
        <begin position="617"/>
        <end position="658"/>
    </location>
</feature>
<accession>A0A4Z2IY28</accession>
<keyword evidence="19" id="KW-1185">Reference proteome</keyword>
<evidence type="ECO:0000256" key="13">
    <source>
        <dbReference type="ARBA" id="ARBA00023136"/>
    </source>
</evidence>
<comment type="function">
    <text evidence="14">Catalyzes the hydrolysis of ATP coupled with the transport of calcium.</text>
</comment>
<dbReference type="Pfam" id="PF08282">
    <property type="entry name" value="Hydrolase_3"/>
    <property type="match status" value="1"/>
</dbReference>
<dbReference type="GO" id="GO:0051480">
    <property type="term" value="P:regulation of cytosolic calcium ion concentration"/>
    <property type="evidence" value="ECO:0007669"/>
    <property type="project" value="TreeGrafter"/>
</dbReference>
<keyword evidence="12 14" id="KW-0406">Ion transport</keyword>
<feature type="domain" description="Plasma membrane calcium transporting P-type ATPase C-terminal" evidence="17">
    <location>
        <begin position="585"/>
        <end position="620"/>
    </location>
</feature>
<gene>
    <name evidence="18" type="primary">Atp2b1_6</name>
    <name evidence="18" type="ORF">EYF80_007521</name>
</gene>
<feature type="region of interest" description="Disordered" evidence="15">
    <location>
        <begin position="728"/>
        <end position="767"/>
    </location>
</feature>
<keyword evidence="8 14" id="KW-0067">ATP-binding</keyword>
<keyword evidence="14" id="KW-0109">Calcium transport</keyword>
<dbReference type="InterPro" id="IPR001757">
    <property type="entry name" value="P_typ_ATPase"/>
</dbReference>
<proteinExistence type="inferred from homology"/>
<feature type="region of interest" description="Disordered" evidence="15">
    <location>
        <begin position="776"/>
        <end position="795"/>
    </location>
</feature>
<dbReference type="GO" id="GO:0098839">
    <property type="term" value="C:postsynaptic density membrane"/>
    <property type="evidence" value="ECO:0007669"/>
    <property type="project" value="TreeGrafter"/>
</dbReference>
<dbReference type="OrthoDB" id="116380at2759"/>
<protein>
    <recommendedName>
        <fullName evidence="14">Calcium-transporting ATPase</fullName>
        <ecNumber evidence="14">7.2.2.10</ecNumber>
    </recommendedName>
</protein>
<dbReference type="Gene3D" id="1.20.1110.10">
    <property type="entry name" value="Calcium-transporting ATPase, transmembrane domain"/>
    <property type="match status" value="1"/>
</dbReference>
<dbReference type="InterPro" id="IPR023298">
    <property type="entry name" value="ATPase_P-typ_TM_dom_sf"/>
</dbReference>
<dbReference type="EMBL" id="SRLO01000041">
    <property type="protein sequence ID" value="TNN82153.1"/>
    <property type="molecule type" value="Genomic_DNA"/>
</dbReference>
<evidence type="ECO:0000256" key="5">
    <source>
        <dbReference type="ARBA" id="ARBA00022692"/>
    </source>
</evidence>
<feature type="compositionally biased region" description="Low complexity" evidence="15">
    <location>
        <begin position="752"/>
        <end position="763"/>
    </location>
</feature>
<keyword evidence="11 14" id="KW-1133">Transmembrane helix</keyword>
<keyword evidence="10" id="KW-1278">Translocase</keyword>
<dbReference type="GO" id="GO:0016887">
    <property type="term" value="F:ATP hydrolysis activity"/>
    <property type="evidence" value="ECO:0007669"/>
    <property type="project" value="InterPro"/>
</dbReference>
<evidence type="ECO:0000256" key="12">
    <source>
        <dbReference type="ARBA" id="ARBA00023065"/>
    </source>
</evidence>
<dbReference type="FunFam" id="1.20.1110.10:FF:000001">
    <property type="entry name" value="Calcium-transporting ATPase"/>
    <property type="match status" value="1"/>
</dbReference>
<dbReference type="GO" id="GO:0046872">
    <property type="term" value="F:metal ion binding"/>
    <property type="evidence" value="ECO:0007669"/>
    <property type="project" value="UniProtKB-KW"/>
</dbReference>
<keyword evidence="5 14" id="KW-0812">Transmembrane</keyword>
<evidence type="ECO:0000259" key="17">
    <source>
        <dbReference type="Pfam" id="PF12424"/>
    </source>
</evidence>
<dbReference type="Gene3D" id="3.40.1110.10">
    <property type="entry name" value="Calcium-transporting ATPase, cytoplasmic domain N"/>
    <property type="match status" value="1"/>
</dbReference>
<dbReference type="Gene3D" id="3.40.50.1000">
    <property type="entry name" value="HAD superfamily/HAD-like"/>
    <property type="match status" value="1"/>
</dbReference>
<feature type="transmembrane region" description="Helical" evidence="14">
    <location>
        <begin position="489"/>
        <end position="510"/>
    </location>
</feature>
<dbReference type="InterPro" id="IPR022141">
    <property type="entry name" value="ATP_Ca_trans_C"/>
</dbReference>
<name>A0A4Z2IY28_9TELE</name>
<evidence type="ECO:0000256" key="10">
    <source>
        <dbReference type="ARBA" id="ARBA00022967"/>
    </source>
</evidence>
<keyword evidence="7 14" id="KW-0547">Nucleotide-binding</keyword>
<feature type="domain" description="Cation-transporting P-type ATPase C-terminal" evidence="16">
    <location>
        <begin position="362"/>
        <end position="540"/>
    </location>
</feature>
<dbReference type="NCBIfam" id="TIGR01517">
    <property type="entry name" value="ATPase-IIB_Ca"/>
    <property type="match status" value="1"/>
</dbReference>
<sequence>MRPGISASVTSVPPDKEGGLPKQVGNKTECGLLGLVLDLKRDYQPIRNQIPEDKLYKVYTFNSVRKSMSTVIKLSDGSFRMYSKGASEIVLKKCSHILNEVGESRVFRPRDKDEMVKKVIEPMACEGLRTICVAYRDFSGDPEPSWDDESNILNDLTAITVVGIEDPVRPEVPDAILKCQRAGITVRMVTGDNINTARAIAIKCGIIHPGEDFLCIDGKEFNRRIRNEKGEVEQERLDKVWPKLRVLARSSPTDKHTLVKGIIDSTATDQRQVVAVTGDGTNDGPALKKADVGFAMGIAGTDVAKEASDIILTDDNFSSIVKAVMWGRNVYDSISKFLQFQLTVNVVAVIVAFTGACITQDSPLKAVQMLWVNLIMDTFASLALATEPPTESLLMRKPYGRNKPLISSTMTKNILGHGVYQLILIFTLLFAGERIFDIDSGRNAPLHAPPSEHYTIIFNTFVMMQLFNEINARKIHGERNVFDGIFRNPIFCTIVFGTFAMQIVIVQFGGKPFSCQPLNLEKWMWCVFFGLGELVWGQVIASVPNSKLRFLRRAGQLTRKDELPEEDANDDNDEIDHAERELRRGQILWFRGLNRIQTQIDVVNTFKSGTSFQGAGALRRQSSTTSQTQDVTNVSSPSHVSLSNALSSPTSTTAATAPPTTGQFDSLWLCLGPCFTPTCATSVCPIQSLDIVLIRVVNAFRSSLYEGLEKPDSRSSIHNFMTHPEFRIEDSTPNIPLIDDTDDESARRRKFSSQPSSPNKNNNAIDSGINLTIDTSRSAASSGPASPLHSLETSL</sequence>